<comment type="caution">
    <text evidence="2">The sequence shown here is derived from an EMBL/GenBank/DDBJ whole genome shotgun (WGS) entry which is preliminary data.</text>
</comment>
<accession>A0AAD1X874</accession>
<name>A0AAD1X874_EUPCR</name>
<sequence>MSSRPGLQFLLLFHLFGLNFDSFGFPFLLLFFLNSLFLLSDAISSLKLPNILVLVPSCPKYGETSCRNWPRFPNEGHVFGIKKVKSIFISIERSSVL</sequence>
<evidence type="ECO:0000256" key="1">
    <source>
        <dbReference type="SAM" id="Phobius"/>
    </source>
</evidence>
<dbReference type="EMBL" id="CAMPGE010003522">
    <property type="protein sequence ID" value="CAI2362357.1"/>
    <property type="molecule type" value="Genomic_DNA"/>
</dbReference>
<keyword evidence="1" id="KW-0472">Membrane</keyword>
<dbReference type="Proteomes" id="UP001295684">
    <property type="component" value="Unassembled WGS sequence"/>
</dbReference>
<evidence type="ECO:0000313" key="3">
    <source>
        <dbReference type="Proteomes" id="UP001295684"/>
    </source>
</evidence>
<protein>
    <submittedName>
        <fullName evidence="2">Uncharacterized protein</fullName>
    </submittedName>
</protein>
<keyword evidence="1" id="KW-1133">Transmembrane helix</keyword>
<dbReference type="AlphaFoldDB" id="A0AAD1X874"/>
<gene>
    <name evidence="2" type="ORF">ECRASSUSDP1_LOCUS3679</name>
</gene>
<keyword evidence="1" id="KW-0812">Transmembrane</keyword>
<reference evidence="2" key="1">
    <citation type="submission" date="2023-07" db="EMBL/GenBank/DDBJ databases">
        <authorList>
            <consortium name="AG Swart"/>
            <person name="Singh M."/>
            <person name="Singh A."/>
            <person name="Seah K."/>
            <person name="Emmerich C."/>
        </authorList>
    </citation>
    <scope>NUCLEOTIDE SEQUENCE</scope>
    <source>
        <strain evidence="2">DP1</strain>
    </source>
</reference>
<evidence type="ECO:0000313" key="2">
    <source>
        <dbReference type="EMBL" id="CAI2362357.1"/>
    </source>
</evidence>
<feature type="transmembrane region" description="Helical" evidence="1">
    <location>
        <begin position="20"/>
        <end position="39"/>
    </location>
</feature>
<organism evidence="2 3">
    <name type="scientific">Euplotes crassus</name>
    <dbReference type="NCBI Taxonomy" id="5936"/>
    <lineage>
        <taxon>Eukaryota</taxon>
        <taxon>Sar</taxon>
        <taxon>Alveolata</taxon>
        <taxon>Ciliophora</taxon>
        <taxon>Intramacronucleata</taxon>
        <taxon>Spirotrichea</taxon>
        <taxon>Hypotrichia</taxon>
        <taxon>Euplotida</taxon>
        <taxon>Euplotidae</taxon>
        <taxon>Moneuplotes</taxon>
    </lineage>
</organism>
<keyword evidence="3" id="KW-1185">Reference proteome</keyword>
<proteinExistence type="predicted"/>